<organism evidence="2 3">
    <name type="scientific">Handelsmanbacteria sp. (strain RIFCSPLOWO2_12_FULL_64_10)</name>
    <dbReference type="NCBI Taxonomy" id="1817868"/>
    <lineage>
        <taxon>Bacteria</taxon>
        <taxon>Candidatus Handelsmaniibacteriota</taxon>
    </lineage>
</organism>
<dbReference type="AlphaFoldDB" id="A0A1F6CTC9"/>
<name>A0A1F6CTC9_HANXR</name>
<sequence length="201" mass="21318">MLVLAVAAFVSSCAEPPQADIDAAQASVKAAEQAEAPKYASAEYQALQDSIRAISTELEVQKNKFALFRSYDRVKQTALATKSNAEHVATLARENKAKAKAEAETALNEAKAAVTAAKEALDTAPVGKDNKADIAQMKSDIAGIEAQVPGVESAISSEDFFGAKDKAVAIKSSADNVKSQVDAAIAKYQEKHPKWKPKVKK</sequence>
<gene>
    <name evidence="2" type="ORF">A3F84_16175</name>
</gene>
<evidence type="ECO:0000313" key="3">
    <source>
        <dbReference type="Proteomes" id="UP000178606"/>
    </source>
</evidence>
<dbReference type="Proteomes" id="UP000178606">
    <property type="component" value="Unassembled WGS sequence"/>
</dbReference>
<comment type="caution">
    <text evidence="2">The sequence shown here is derived from an EMBL/GenBank/DDBJ whole genome shotgun (WGS) entry which is preliminary data.</text>
</comment>
<evidence type="ECO:0000256" key="1">
    <source>
        <dbReference type="SAM" id="Coils"/>
    </source>
</evidence>
<accession>A0A1F6CTC9</accession>
<reference evidence="2 3" key="1">
    <citation type="journal article" date="2016" name="Nat. Commun.">
        <title>Thousands of microbial genomes shed light on interconnected biogeochemical processes in an aquifer system.</title>
        <authorList>
            <person name="Anantharaman K."/>
            <person name="Brown C.T."/>
            <person name="Hug L.A."/>
            <person name="Sharon I."/>
            <person name="Castelle C.J."/>
            <person name="Probst A.J."/>
            <person name="Thomas B.C."/>
            <person name="Singh A."/>
            <person name="Wilkins M.J."/>
            <person name="Karaoz U."/>
            <person name="Brodie E.L."/>
            <person name="Williams K.H."/>
            <person name="Hubbard S.S."/>
            <person name="Banfield J.F."/>
        </authorList>
    </citation>
    <scope>NUCLEOTIDE SEQUENCE [LARGE SCALE GENOMIC DNA]</scope>
    <source>
        <strain evidence="3">RIFCSPLOWO2_12_FULL_64_10</strain>
    </source>
</reference>
<evidence type="ECO:0008006" key="4">
    <source>
        <dbReference type="Google" id="ProtNLM"/>
    </source>
</evidence>
<keyword evidence="1" id="KW-0175">Coiled coil</keyword>
<proteinExistence type="predicted"/>
<dbReference type="EMBL" id="MFKF01000148">
    <property type="protein sequence ID" value="OGG52271.1"/>
    <property type="molecule type" value="Genomic_DNA"/>
</dbReference>
<feature type="coiled-coil region" evidence="1">
    <location>
        <begin position="44"/>
        <end position="120"/>
    </location>
</feature>
<evidence type="ECO:0000313" key="2">
    <source>
        <dbReference type="EMBL" id="OGG52271.1"/>
    </source>
</evidence>
<protein>
    <recommendedName>
        <fullName evidence="4">DUF4398 domain-containing protein</fullName>
    </recommendedName>
</protein>